<keyword evidence="8 17" id="KW-0812">Transmembrane</keyword>
<keyword evidence="9" id="KW-0999">Mitochondrion inner membrane</keyword>
<evidence type="ECO:0000256" key="15">
    <source>
        <dbReference type="ARBA" id="ARBA00030987"/>
    </source>
</evidence>
<comment type="caution">
    <text evidence="18">The sequence shown here is derived from an EMBL/GenBank/DDBJ whole genome shotgun (WGS) entry which is preliminary data.</text>
</comment>
<keyword evidence="10" id="KW-0249">Electron transport</keyword>
<keyword evidence="12" id="KW-0496">Mitochondrion</keyword>
<comment type="function">
    <text evidence="1">Accessory subunit of the mitochondrial membrane respiratory chain NADH dehydrogenase (Complex I), that is believed not to be involved in catalysis. Complex I functions in the transfer of electrons from NADH to the respiratory chain. The immediate electron acceptor for the enzyme is believed to be ubiquinone.</text>
</comment>
<evidence type="ECO:0000256" key="12">
    <source>
        <dbReference type="ARBA" id="ARBA00023128"/>
    </source>
</evidence>
<dbReference type="OrthoDB" id="5818798at2759"/>
<evidence type="ECO:0000256" key="5">
    <source>
        <dbReference type="ARBA" id="ARBA00018681"/>
    </source>
</evidence>
<evidence type="ECO:0000256" key="14">
    <source>
        <dbReference type="ARBA" id="ARBA00030212"/>
    </source>
</evidence>
<evidence type="ECO:0000256" key="1">
    <source>
        <dbReference type="ARBA" id="ARBA00003195"/>
    </source>
</evidence>
<dbReference type="PANTHER" id="PTHR15469">
    <property type="entry name" value="NADH-UBIQUINONE OXIDOREDUCTASE B15 SUBUNIT"/>
    <property type="match status" value="1"/>
</dbReference>
<keyword evidence="7" id="KW-0679">Respiratory chain</keyword>
<sequence>MVEYKDYKESPLASRPPELDPARYFQQSPEQLRLQEKRESLRARLKNEYMLKLNDPHRIGLVHDPAVTRWMMARNVNVYNNFRVTPRNLLLGLLCTAGPFLFFYKIIMTDRENKEKLIREGKYDQPFNINA</sequence>
<comment type="subcellular location">
    <subcellularLocation>
        <location evidence="2">Mitochondrion inner membrane</location>
        <topology evidence="2">Single-pass membrane protein</topology>
        <orientation evidence="2">Matrix side</orientation>
    </subcellularLocation>
</comment>
<feature type="region of interest" description="Disordered" evidence="16">
    <location>
        <begin position="1"/>
        <end position="20"/>
    </location>
</feature>
<evidence type="ECO:0000256" key="16">
    <source>
        <dbReference type="SAM" id="MobiDB-lite"/>
    </source>
</evidence>
<reference evidence="18" key="1">
    <citation type="thesis" date="2020" institute="ProQuest LLC" country="789 East Eisenhower Parkway, Ann Arbor, MI, USA">
        <title>Comparative Genomics and Chromosome Evolution.</title>
        <authorList>
            <person name="Mudd A.B."/>
        </authorList>
    </citation>
    <scope>NUCLEOTIDE SEQUENCE</scope>
    <source>
        <strain evidence="18">HN-11 Male</strain>
        <tissue evidence="18">Kidney and liver</tissue>
    </source>
</reference>
<evidence type="ECO:0000256" key="13">
    <source>
        <dbReference type="ARBA" id="ARBA00023136"/>
    </source>
</evidence>
<evidence type="ECO:0000256" key="11">
    <source>
        <dbReference type="ARBA" id="ARBA00022989"/>
    </source>
</evidence>
<dbReference type="Pfam" id="PF07225">
    <property type="entry name" value="NDUF_B4"/>
    <property type="match status" value="1"/>
</dbReference>
<evidence type="ECO:0000313" key="18">
    <source>
        <dbReference type="EMBL" id="KAG9472216.1"/>
    </source>
</evidence>
<evidence type="ECO:0000256" key="6">
    <source>
        <dbReference type="ARBA" id="ARBA00022448"/>
    </source>
</evidence>
<evidence type="ECO:0000256" key="7">
    <source>
        <dbReference type="ARBA" id="ARBA00022660"/>
    </source>
</evidence>
<evidence type="ECO:0000256" key="3">
    <source>
        <dbReference type="ARBA" id="ARBA00007260"/>
    </source>
</evidence>
<dbReference type="InterPro" id="IPR009866">
    <property type="entry name" value="NADH_UbQ_OxRdtase_NDUFB4_su"/>
</dbReference>
<dbReference type="GO" id="GO:0005743">
    <property type="term" value="C:mitochondrial inner membrane"/>
    <property type="evidence" value="ECO:0007669"/>
    <property type="project" value="UniProtKB-SubCell"/>
</dbReference>
<proteinExistence type="inferred from homology"/>
<keyword evidence="11 17" id="KW-1133">Transmembrane helix</keyword>
<name>A0A8J6ENK4_ELECQ</name>
<comment type="similarity">
    <text evidence="3">Belongs to the complex I NDUFB4 subunit family.</text>
</comment>
<protein>
    <recommendedName>
        <fullName evidence="5">NADH dehydrogenase [ubiquinone] 1 beta subcomplex subunit 4</fullName>
    </recommendedName>
    <alternativeName>
        <fullName evidence="14">Complex I-B15</fullName>
    </alternativeName>
    <alternativeName>
        <fullName evidence="15">NADH-ubiquinone oxidoreductase B15 subunit</fullName>
    </alternativeName>
</protein>
<gene>
    <name evidence="18" type="ORF">GDO78_020737</name>
</gene>
<comment type="subunit">
    <text evidence="4">Complex I is composed of 45 different subunits.</text>
</comment>
<evidence type="ECO:0000256" key="9">
    <source>
        <dbReference type="ARBA" id="ARBA00022792"/>
    </source>
</evidence>
<keyword evidence="13 17" id="KW-0472">Membrane</keyword>
<dbReference type="Proteomes" id="UP000770717">
    <property type="component" value="Unassembled WGS sequence"/>
</dbReference>
<evidence type="ECO:0000256" key="10">
    <source>
        <dbReference type="ARBA" id="ARBA00022982"/>
    </source>
</evidence>
<evidence type="ECO:0000256" key="8">
    <source>
        <dbReference type="ARBA" id="ARBA00022692"/>
    </source>
</evidence>
<evidence type="ECO:0000313" key="19">
    <source>
        <dbReference type="Proteomes" id="UP000770717"/>
    </source>
</evidence>
<dbReference type="PANTHER" id="PTHR15469:SF0">
    <property type="entry name" value="NADH DEHYDROGENASE [UBIQUINONE] 1 BETA SUBCOMPLEX SUBUNIT 4"/>
    <property type="match status" value="1"/>
</dbReference>
<evidence type="ECO:0000256" key="17">
    <source>
        <dbReference type="SAM" id="Phobius"/>
    </source>
</evidence>
<evidence type="ECO:0000256" key="4">
    <source>
        <dbReference type="ARBA" id="ARBA00011533"/>
    </source>
</evidence>
<accession>A0A8J6ENK4</accession>
<feature type="transmembrane region" description="Helical" evidence="17">
    <location>
        <begin position="89"/>
        <end position="107"/>
    </location>
</feature>
<dbReference type="AlphaFoldDB" id="A0A8J6ENK4"/>
<keyword evidence="6" id="KW-0813">Transport</keyword>
<dbReference type="EMBL" id="WNTK01000067">
    <property type="protein sequence ID" value="KAG9472216.1"/>
    <property type="molecule type" value="Genomic_DNA"/>
</dbReference>
<evidence type="ECO:0000256" key="2">
    <source>
        <dbReference type="ARBA" id="ARBA00004298"/>
    </source>
</evidence>
<organism evidence="18 19">
    <name type="scientific">Eleutherodactylus coqui</name>
    <name type="common">Puerto Rican coqui</name>
    <dbReference type="NCBI Taxonomy" id="57060"/>
    <lineage>
        <taxon>Eukaryota</taxon>
        <taxon>Metazoa</taxon>
        <taxon>Chordata</taxon>
        <taxon>Craniata</taxon>
        <taxon>Vertebrata</taxon>
        <taxon>Euteleostomi</taxon>
        <taxon>Amphibia</taxon>
        <taxon>Batrachia</taxon>
        <taxon>Anura</taxon>
        <taxon>Neobatrachia</taxon>
        <taxon>Hyloidea</taxon>
        <taxon>Eleutherodactylidae</taxon>
        <taxon>Eleutherodactylinae</taxon>
        <taxon>Eleutherodactylus</taxon>
        <taxon>Eleutherodactylus</taxon>
    </lineage>
</organism>
<keyword evidence="19" id="KW-1185">Reference proteome</keyword>